<feature type="domain" description="Endonuclease/exonuclease/phosphatase" evidence="1">
    <location>
        <begin position="216"/>
        <end position="336"/>
    </location>
</feature>
<evidence type="ECO:0000313" key="3">
    <source>
        <dbReference type="Proteomes" id="UP000253551"/>
    </source>
</evidence>
<sequence>MPNTGPDNNTGPVSALSVYETDAVEREYDLGRKRSICPHCNTKVMTTRILDIHYPDKHVLAVLIHNDYAEELRLHLAKFKINLKNDFNPCSPNIHRDPKYANDTPTQRAAMAHNYHCERMVRALDFIREPVKFAVARYLHRQGWIDSTLLEETLRSSRSTSKHAADLFGRDDDMLTDGQQGISLLVPPSCLYTIHHIQYEPSSTSQYKLSFVIADILVHCLYIPPHESREKVQAILDSLSLSWRNTTQTIICGDFNARMGSFTGDKINKPHRLIVKEWIQGNNLIVWNSWLQLGNPTCLRQSGSSIVDYFLSTNELLNPKLTICEDMSLDSDHKLMHLDFLTNSAPPPPSENPRII</sequence>
<dbReference type="SUPFAM" id="SSF56219">
    <property type="entry name" value="DNase I-like"/>
    <property type="match status" value="1"/>
</dbReference>
<dbReference type="Proteomes" id="UP000253551">
    <property type="component" value="Unassembled WGS sequence"/>
</dbReference>
<dbReference type="OrthoDB" id="2207231at2759"/>
<gene>
    <name evidence="2" type="ORF">CU098_008724</name>
</gene>
<dbReference type="AlphaFoldDB" id="A0A367JW86"/>
<dbReference type="Pfam" id="PF14529">
    <property type="entry name" value="Exo_endo_phos_2"/>
    <property type="match status" value="1"/>
</dbReference>
<proteinExistence type="predicted"/>
<keyword evidence="3" id="KW-1185">Reference proteome</keyword>
<reference evidence="2 3" key="1">
    <citation type="journal article" date="2018" name="G3 (Bethesda)">
        <title>Phylogenetic and Phylogenomic Definition of Rhizopus Species.</title>
        <authorList>
            <person name="Gryganskyi A.P."/>
            <person name="Golan J."/>
            <person name="Dolatabadi S."/>
            <person name="Mondo S."/>
            <person name="Robb S."/>
            <person name="Idnurm A."/>
            <person name="Muszewska A."/>
            <person name="Steczkiewicz K."/>
            <person name="Masonjones S."/>
            <person name="Liao H.L."/>
            <person name="Gajdeczka M.T."/>
            <person name="Anike F."/>
            <person name="Vuek A."/>
            <person name="Anishchenko I.M."/>
            <person name="Voigt K."/>
            <person name="de Hoog G.S."/>
            <person name="Smith M.E."/>
            <person name="Heitman J."/>
            <person name="Vilgalys R."/>
            <person name="Stajich J.E."/>
        </authorList>
    </citation>
    <scope>NUCLEOTIDE SEQUENCE [LARGE SCALE GENOMIC DNA]</scope>
    <source>
        <strain evidence="2 3">LSU 92-RS-03</strain>
    </source>
</reference>
<comment type="caution">
    <text evidence="2">The sequence shown here is derived from an EMBL/GenBank/DDBJ whole genome shotgun (WGS) entry which is preliminary data.</text>
</comment>
<accession>A0A367JW86</accession>
<dbReference type="EMBL" id="PJQM01002593">
    <property type="protein sequence ID" value="RCH94165.1"/>
    <property type="molecule type" value="Genomic_DNA"/>
</dbReference>
<protein>
    <recommendedName>
        <fullName evidence="1">Endonuclease/exonuclease/phosphatase domain-containing protein</fullName>
    </recommendedName>
</protein>
<dbReference type="InterPro" id="IPR005135">
    <property type="entry name" value="Endo/exonuclease/phosphatase"/>
</dbReference>
<evidence type="ECO:0000259" key="1">
    <source>
        <dbReference type="Pfam" id="PF14529"/>
    </source>
</evidence>
<evidence type="ECO:0000313" key="2">
    <source>
        <dbReference type="EMBL" id="RCH94165.1"/>
    </source>
</evidence>
<organism evidence="2 3">
    <name type="scientific">Rhizopus stolonifer</name>
    <name type="common">Rhizopus nigricans</name>
    <dbReference type="NCBI Taxonomy" id="4846"/>
    <lineage>
        <taxon>Eukaryota</taxon>
        <taxon>Fungi</taxon>
        <taxon>Fungi incertae sedis</taxon>
        <taxon>Mucoromycota</taxon>
        <taxon>Mucoromycotina</taxon>
        <taxon>Mucoromycetes</taxon>
        <taxon>Mucorales</taxon>
        <taxon>Mucorineae</taxon>
        <taxon>Rhizopodaceae</taxon>
        <taxon>Rhizopus</taxon>
    </lineage>
</organism>
<dbReference type="GO" id="GO:0003824">
    <property type="term" value="F:catalytic activity"/>
    <property type="evidence" value="ECO:0007669"/>
    <property type="project" value="InterPro"/>
</dbReference>
<dbReference type="Gene3D" id="3.60.10.10">
    <property type="entry name" value="Endonuclease/exonuclease/phosphatase"/>
    <property type="match status" value="1"/>
</dbReference>
<dbReference type="InterPro" id="IPR036691">
    <property type="entry name" value="Endo/exonu/phosph_ase_sf"/>
</dbReference>
<name>A0A367JW86_RHIST</name>